<accession>A0A816FUX8</accession>
<comment type="caution">
    <text evidence="2">The sequence shown here is derived from an EMBL/GenBank/DDBJ whole genome shotgun (WGS) entry which is preliminary data.</text>
</comment>
<gene>
    <name evidence="1" type="ORF">BJG266_LOCUS47211</name>
    <name evidence="2" type="ORF">QVE165_LOCUS64247</name>
</gene>
<dbReference type="Proteomes" id="UP000663877">
    <property type="component" value="Unassembled WGS sequence"/>
</dbReference>
<proteinExistence type="predicted"/>
<organism evidence="2 3">
    <name type="scientific">Adineta steineri</name>
    <dbReference type="NCBI Taxonomy" id="433720"/>
    <lineage>
        <taxon>Eukaryota</taxon>
        <taxon>Metazoa</taxon>
        <taxon>Spiralia</taxon>
        <taxon>Gnathifera</taxon>
        <taxon>Rotifera</taxon>
        <taxon>Eurotatoria</taxon>
        <taxon>Bdelloidea</taxon>
        <taxon>Adinetida</taxon>
        <taxon>Adinetidae</taxon>
        <taxon>Adineta</taxon>
    </lineage>
</organism>
<dbReference type="AlphaFoldDB" id="A0A816FUX8"/>
<protein>
    <submittedName>
        <fullName evidence="2">Uncharacterized protein</fullName>
    </submittedName>
</protein>
<sequence length="23" mass="2582">MTDLVDEVQLRTAEEAKTVSAFK</sequence>
<dbReference type="EMBL" id="CAJNOM010005781">
    <property type="protein sequence ID" value="CAF1666087.1"/>
    <property type="molecule type" value="Genomic_DNA"/>
</dbReference>
<name>A0A816FUX8_9BILA</name>
<feature type="non-terminal residue" evidence="2">
    <location>
        <position position="1"/>
    </location>
</feature>
<reference evidence="2" key="1">
    <citation type="submission" date="2021-02" db="EMBL/GenBank/DDBJ databases">
        <authorList>
            <person name="Nowell W R."/>
        </authorList>
    </citation>
    <scope>NUCLEOTIDE SEQUENCE</scope>
</reference>
<keyword evidence="3" id="KW-1185">Reference proteome</keyword>
<dbReference type="EMBL" id="CAJNOI010005376">
    <property type="protein sequence ID" value="CAF1564326.1"/>
    <property type="molecule type" value="Genomic_DNA"/>
</dbReference>
<dbReference type="Proteomes" id="UP000663832">
    <property type="component" value="Unassembled WGS sequence"/>
</dbReference>
<evidence type="ECO:0000313" key="3">
    <source>
        <dbReference type="Proteomes" id="UP000663832"/>
    </source>
</evidence>
<evidence type="ECO:0000313" key="2">
    <source>
        <dbReference type="EMBL" id="CAF1666087.1"/>
    </source>
</evidence>
<evidence type="ECO:0000313" key="1">
    <source>
        <dbReference type="EMBL" id="CAF1564326.1"/>
    </source>
</evidence>